<evidence type="ECO:0000313" key="1">
    <source>
        <dbReference type="EMBL" id="ALH46471.1"/>
    </source>
</evidence>
<accession>A0A0N9SIS8</accession>
<reference evidence="1 2" key="1">
    <citation type="journal article" date="2016" name="Virus Genes">
        <title>Complete genome sequence of the cold-active bacteriophage VMY22 from Bacillus cereus.</title>
        <authorList>
            <person name="Qin K."/>
            <person name="Cheng B."/>
            <person name="Zhang S."/>
            <person name="Wang N."/>
            <person name="Fang Y."/>
            <person name="Zhang Q."/>
            <person name="Kuang A."/>
            <person name="Lin L."/>
            <person name="Ji X."/>
            <person name="Wei Y."/>
        </authorList>
    </citation>
    <scope>NUCLEOTIDE SEQUENCE [LARGE SCALE GENOMIC DNA]</scope>
</reference>
<dbReference type="EMBL" id="KT780304">
    <property type="protein sequence ID" value="ALH46471.1"/>
    <property type="molecule type" value="Genomic_DNA"/>
</dbReference>
<evidence type="ECO:0000313" key="2">
    <source>
        <dbReference type="Proteomes" id="UP000201978"/>
    </source>
</evidence>
<organism evidence="1 2">
    <name type="scientific">Bacillus phage VMY22</name>
    <dbReference type="NCBI Taxonomy" id="1734382"/>
    <lineage>
        <taxon>Viruses</taxon>
        <taxon>Duplodnaviria</taxon>
        <taxon>Heunggongvirae</taxon>
        <taxon>Uroviricota</taxon>
        <taxon>Caudoviricetes</taxon>
        <taxon>Salasmaviridae</taxon>
        <taxon>Mingyongvirus</taxon>
        <taxon>Mingyongvirus VMY22</taxon>
    </lineage>
</organism>
<proteinExistence type="predicted"/>
<protein>
    <submittedName>
        <fullName evidence="1">Uncharacterized protein</fullName>
    </submittedName>
</protein>
<dbReference type="GeneID" id="26625153"/>
<gene>
    <name evidence="1" type="ORF">VMY22_6</name>
</gene>
<name>A0A0N9SIS8_9CAUD</name>
<dbReference type="KEGG" id="vg:26625153"/>
<keyword evidence="2" id="KW-1185">Reference proteome</keyword>
<dbReference type="RefSeq" id="YP_009198011.1">
    <property type="nucleotide sequence ID" value="NC_028789.1"/>
</dbReference>
<sequence>MEDRIVSILQSEWDRLIKVENNLNKLLDVIECMDDRNIKLILEGVYDGSIKTIRL</sequence>
<dbReference type="Proteomes" id="UP000201978">
    <property type="component" value="Segment"/>
</dbReference>